<evidence type="ECO:0000313" key="3">
    <source>
        <dbReference type="Proteomes" id="UP000481043"/>
    </source>
</evidence>
<comment type="caution">
    <text evidence="2">The sequence shown here is derived from an EMBL/GenBank/DDBJ whole genome shotgun (WGS) entry which is preliminary data.</text>
</comment>
<keyword evidence="1" id="KW-1133">Transmembrane helix</keyword>
<feature type="transmembrane region" description="Helical" evidence="1">
    <location>
        <begin position="74"/>
        <end position="94"/>
    </location>
</feature>
<feature type="transmembrane region" description="Helical" evidence="1">
    <location>
        <begin position="128"/>
        <end position="147"/>
    </location>
</feature>
<sequence length="279" mass="33485">MKKNQNRYYYMGLVFIHSILLFFTFYRKSNKKTIFFTFLSIIGLAFHFEYPLYISKAYKYRTKMLREKEQDNSLGSILSQGLFVPSAGIFISVFQLGWKIKLLFTLYFVLIERFFVKVKVYRNKWWKTSYTGIFIFLYFFISDAWYKGLKKENKNLLNLTVYHSSHVIYMCLLFLLSLSKKFRYQPKLVTFNPWYHHYSFVKVYLVVKTAFTTLCVTQRNNWIKLLPFGMTVISDFILIKYKILRVKGSYGTIVFPIRITAHVLTYVINKLVKRRLTEG</sequence>
<dbReference type="RefSeq" id="WP_163178210.1">
    <property type="nucleotide sequence ID" value="NZ_JAAIWM010000001.1"/>
</dbReference>
<keyword evidence="1" id="KW-0812">Transmembrane</keyword>
<feature type="transmembrane region" description="Helical" evidence="1">
    <location>
        <begin position="7"/>
        <end position="27"/>
    </location>
</feature>
<organism evidence="2 3">
    <name type="scientific">Bacillus mesophilus</name>
    <dbReference type="NCBI Taxonomy" id="1808955"/>
    <lineage>
        <taxon>Bacteria</taxon>
        <taxon>Bacillati</taxon>
        <taxon>Bacillota</taxon>
        <taxon>Bacilli</taxon>
        <taxon>Bacillales</taxon>
        <taxon>Bacillaceae</taxon>
        <taxon>Bacillus</taxon>
    </lineage>
</organism>
<reference evidence="2 3" key="1">
    <citation type="submission" date="2020-02" db="EMBL/GenBank/DDBJ databases">
        <title>Bacillus aquiflavi sp. nov., isolated from yellow water of strong flavor Chinese baijiu in Yibin region of China.</title>
        <authorList>
            <person name="Xie J."/>
        </authorList>
    </citation>
    <scope>NUCLEOTIDE SEQUENCE [LARGE SCALE GENOMIC DNA]</scope>
    <source>
        <strain evidence="2 3">SA4</strain>
    </source>
</reference>
<evidence type="ECO:0000313" key="2">
    <source>
        <dbReference type="EMBL" id="NEY71063.1"/>
    </source>
</evidence>
<feature type="transmembrane region" description="Helical" evidence="1">
    <location>
        <begin position="225"/>
        <end position="244"/>
    </location>
</feature>
<protein>
    <submittedName>
        <fullName evidence="2">Uncharacterized protein</fullName>
    </submittedName>
</protein>
<proteinExistence type="predicted"/>
<keyword evidence="3" id="KW-1185">Reference proteome</keyword>
<dbReference type="Proteomes" id="UP000481043">
    <property type="component" value="Unassembled WGS sequence"/>
</dbReference>
<name>A0A6M0Q4C3_9BACI</name>
<dbReference type="EMBL" id="JAAIWM010000001">
    <property type="protein sequence ID" value="NEY71063.1"/>
    <property type="molecule type" value="Genomic_DNA"/>
</dbReference>
<gene>
    <name evidence="2" type="ORF">G4D63_04830</name>
</gene>
<evidence type="ECO:0000256" key="1">
    <source>
        <dbReference type="SAM" id="Phobius"/>
    </source>
</evidence>
<keyword evidence="1" id="KW-0472">Membrane</keyword>
<feature type="transmembrane region" description="Helical" evidence="1">
    <location>
        <begin position="33"/>
        <end position="53"/>
    </location>
</feature>
<feature type="transmembrane region" description="Helical" evidence="1">
    <location>
        <begin position="250"/>
        <end position="268"/>
    </location>
</feature>
<dbReference type="AlphaFoldDB" id="A0A6M0Q4C3"/>
<accession>A0A6M0Q4C3</accession>
<feature type="transmembrane region" description="Helical" evidence="1">
    <location>
        <begin position="159"/>
        <end position="178"/>
    </location>
</feature>